<name>A0ABT5IP90_9NEIS</name>
<dbReference type="PROSITE" id="PS51257">
    <property type="entry name" value="PROKAR_LIPOPROTEIN"/>
    <property type="match status" value="1"/>
</dbReference>
<dbReference type="EMBL" id="JAQQLE010000007">
    <property type="protein sequence ID" value="MDC7714355.1"/>
    <property type="molecule type" value="Genomic_DNA"/>
</dbReference>
<dbReference type="Pfam" id="PF06804">
    <property type="entry name" value="Lipoprotein_18"/>
    <property type="match status" value="1"/>
</dbReference>
<gene>
    <name evidence="2" type="primary">bamC</name>
    <name evidence="2" type="ORF">PQU96_09470</name>
</gene>
<feature type="signal peptide" evidence="1">
    <location>
        <begin position="1"/>
        <end position="22"/>
    </location>
</feature>
<dbReference type="RefSeq" id="WP_272772089.1">
    <property type="nucleotide sequence ID" value="NZ_JAQQLE010000007.1"/>
</dbReference>
<keyword evidence="3" id="KW-1185">Reference proteome</keyword>
<dbReference type="Gene3D" id="3.30.310.170">
    <property type="entry name" value="Outer membrane protein assembly factor BamC"/>
    <property type="match status" value="1"/>
</dbReference>
<accession>A0ABT5IP90</accession>
<comment type="caution">
    <text evidence="2">The sequence shown here is derived from an EMBL/GenBank/DDBJ whole genome shotgun (WGS) entry which is preliminary data.</text>
</comment>
<evidence type="ECO:0000313" key="3">
    <source>
        <dbReference type="Proteomes" id="UP001222030"/>
    </source>
</evidence>
<protein>
    <submittedName>
        <fullName evidence="2">Outer membrane protein assembly factor BamC</fullName>
    </submittedName>
</protein>
<evidence type="ECO:0000256" key="1">
    <source>
        <dbReference type="SAM" id="SignalP"/>
    </source>
</evidence>
<proteinExistence type="predicted"/>
<feature type="chain" id="PRO_5045489399" evidence="1">
    <location>
        <begin position="23"/>
        <end position="380"/>
    </location>
</feature>
<evidence type="ECO:0000313" key="2">
    <source>
        <dbReference type="EMBL" id="MDC7714355.1"/>
    </source>
</evidence>
<dbReference type="InterPro" id="IPR042268">
    <property type="entry name" value="BamC_C"/>
</dbReference>
<organism evidence="2 3">
    <name type="scientific">Vogesella margarita</name>
    <dbReference type="NCBI Taxonomy" id="2984199"/>
    <lineage>
        <taxon>Bacteria</taxon>
        <taxon>Pseudomonadati</taxon>
        <taxon>Pseudomonadota</taxon>
        <taxon>Betaproteobacteria</taxon>
        <taxon>Neisseriales</taxon>
        <taxon>Chromobacteriaceae</taxon>
        <taxon>Vogesella</taxon>
    </lineage>
</organism>
<keyword evidence="1" id="KW-0732">Signal</keyword>
<dbReference type="Proteomes" id="UP001222030">
    <property type="component" value="Unassembled WGS sequence"/>
</dbReference>
<reference evidence="2 3" key="1">
    <citation type="submission" date="2023-01" db="EMBL/GenBank/DDBJ databases">
        <title>Novel species of the genus Vogesella isolated from rivers.</title>
        <authorList>
            <person name="Lu H."/>
        </authorList>
    </citation>
    <scope>NUCLEOTIDE SEQUENCE [LARGE SCALE GENOMIC DNA]</scope>
    <source>
        <strain evidence="2 3">LYT5W</strain>
    </source>
</reference>
<dbReference type="InterPro" id="IPR010653">
    <property type="entry name" value="NlpB/DapX"/>
</dbReference>
<sequence length="380" mass="41764">MMKKALLTGVVSSALISGCASSGPDSAIAYKSDAPAAKRSLEVPPDLSAPQQQDRYPLPVVNSNGSSTAPAEIALNNKVAANAVVSADQKAKAQIERAGSQRWISVEGKNPAQLWPLLKAFWQDNGFVIQTEEPDVGLMETDWAENRAKLGRDPVRNLLENIGLGSVLSTPERDRFRIRVEQSATGTDVFFTHRGMYEIYINEAKDATRWQPRPADPELEAVFLSRFLVRLGVDEATVAQNARKLEAAANPAASSKVRSEGGDIILADSFERSWRRVGLALERQGLAIVDRDRSMGVYFVSPVQDEALKATEKNSGGIWSSLAFWQDKEKAADSVREQLRIELKPTDPEQTRISIRNSQGTPLSAKQLQTLQQKLLNELQ</sequence>